<sequence length="149" mass="15390">MGRRAAKPTRTKGPGHPGPGHPGRRLLVTGAALAGTLLLATGPAQATTANVGGQVGGSHTYYGTARTVTAEGSHIYLKADSGGIAMKAFWYKCSDRSTRGADREVGSGTRQRLGSGFKAGTVYCLGAAADVVSPNKISWRGTLDWNVFS</sequence>
<evidence type="ECO:0000313" key="4">
    <source>
        <dbReference type="Proteomes" id="UP000037084"/>
    </source>
</evidence>
<evidence type="ECO:0000313" key="3">
    <source>
        <dbReference type="EMBL" id="KOG57249.1"/>
    </source>
</evidence>
<comment type="caution">
    <text evidence="3">The sequence shown here is derived from an EMBL/GenBank/DDBJ whole genome shotgun (WGS) entry which is preliminary data.</text>
</comment>
<accession>A0A0L8N3J8</accession>
<protein>
    <recommendedName>
        <fullName evidence="5">Serine/threonine protein kinase</fullName>
    </recommendedName>
</protein>
<dbReference type="AlphaFoldDB" id="A0A0L8N3J8"/>
<dbReference type="Proteomes" id="UP000037084">
    <property type="component" value="Unassembled WGS sequence"/>
</dbReference>
<evidence type="ECO:0000256" key="2">
    <source>
        <dbReference type="SAM" id="SignalP"/>
    </source>
</evidence>
<evidence type="ECO:0000256" key="1">
    <source>
        <dbReference type="SAM" id="MobiDB-lite"/>
    </source>
</evidence>
<feature type="signal peptide" evidence="2">
    <location>
        <begin position="1"/>
        <end position="46"/>
    </location>
</feature>
<name>A0A0L8N3J8_STRVG</name>
<dbReference type="EMBL" id="LGUV01000013">
    <property type="protein sequence ID" value="KOG57249.1"/>
    <property type="molecule type" value="Genomic_DNA"/>
</dbReference>
<organism evidence="3 4">
    <name type="scientific">Streptomyces virginiae</name>
    <name type="common">Streptomyces cinnamonensis</name>
    <dbReference type="NCBI Taxonomy" id="1961"/>
    <lineage>
        <taxon>Bacteria</taxon>
        <taxon>Bacillati</taxon>
        <taxon>Actinomycetota</taxon>
        <taxon>Actinomycetes</taxon>
        <taxon>Kitasatosporales</taxon>
        <taxon>Streptomycetaceae</taxon>
        <taxon>Streptomyces</taxon>
    </lineage>
</organism>
<reference evidence="4" key="1">
    <citation type="submission" date="2015-07" db="EMBL/GenBank/DDBJ databases">
        <authorList>
            <consortium name="Consortium for Microbial Forensics and Genomics (microFORGE)"/>
            <person name="Knight B.M."/>
            <person name="Roberts D.P."/>
            <person name="Lin D."/>
            <person name="Hari K."/>
            <person name="Fletcher J."/>
            <person name="Melcher U."/>
            <person name="Blagden T."/>
            <person name="Winegar R.A."/>
        </authorList>
    </citation>
    <scope>NUCLEOTIDE SEQUENCE [LARGE SCALE GENOMIC DNA]</scope>
    <source>
        <strain evidence="4">NRRL B-1447</strain>
    </source>
</reference>
<feature type="compositionally biased region" description="Basic residues" evidence="1">
    <location>
        <begin position="1"/>
        <end position="10"/>
    </location>
</feature>
<feature type="chain" id="PRO_5005588064" description="Serine/threonine protein kinase" evidence="2">
    <location>
        <begin position="47"/>
        <end position="149"/>
    </location>
</feature>
<feature type="region of interest" description="Disordered" evidence="1">
    <location>
        <begin position="1"/>
        <end position="23"/>
    </location>
</feature>
<dbReference type="PATRIC" id="fig|1961.12.peg.947"/>
<gene>
    <name evidence="3" type="ORF">ADK75_04440</name>
</gene>
<keyword evidence="2" id="KW-0732">Signal</keyword>
<evidence type="ECO:0008006" key="5">
    <source>
        <dbReference type="Google" id="ProtNLM"/>
    </source>
</evidence>
<proteinExistence type="predicted"/>